<evidence type="ECO:0000313" key="2">
    <source>
        <dbReference type="Proteomes" id="UP000199580"/>
    </source>
</evidence>
<evidence type="ECO:0000313" key="1">
    <source>
        <dbReference type="EMBL" id="SDK26503.1"/>
    </source>
</evidence>
<protein>
    <submittedName>
        <fullName evidence="1">Uncharacterized protein</fullName>
    </submittedName>
</protein>
<dbReference type="STRING" id="1128970.SAMN04487935_2891"/>
<dbReference type="EMBL" id="FNEZ01000005">
    <property type="protein sequence ID" value="SDK26503.1"/>
    <property type="molecule type" value="Genomic_DNA"/>
</dbReference>
<sequence>MKMPALRIEAVILLQSAAEQKIKAESLTRRETPKESHSTFVI</sequence>
<gene>
    <name evidence="1" type="ORF">SAMN04487935_2891</name>
</gene>
<proteinExistence type="predicted"/>
<name>A0A1G9AGY7_9FLAO</name>
<organism evidence="1 2">
    <name type="scientific">Flavobacterium noncentrifugens</name>
    <dbReference type="NCBI Taxonomy" id="1128970"/>
    <lineage>
        <taxon>Bacteria</taxon>
        <taxon>Pseudomonadati</taxon>
        <taxon>Bacteroidota</taxon>
        <taxon>Flavobacteriia</taxon>
        <taxon>Flavobacteriales</taxon>
        <taxon>Flavobacteriaceae</taxon>
        <taxon>Flavobacterium</taxon>
    </lineage>
</organism>
<accession>A0A1G9AGY7</accession>
<keyword evidence="2" id="KW-1185">Reference proteome</keyword>
<dbReference type="AlphaFoldDB" id="A0A1G9AGY7"/>
<reference evidence="1 2" key="1">
    <citation type="submission" date="2016-10" db="EMBL/GenBank/DDBJ databases">
        <authorList>
            <person name="de Groot N.N."/>
        </authorList>
    </citation>
    <scope>NUCLEOTIDE SEQUENCE [LARGE SCALE GENOMIC DNA]</scope>
    <source>
        <strain evidence="1 2">CGMCC 1.10076</strain>
    </source>
</reference>
<dbReference type="Proteomes" id="UP000199580">
    <property type="component" value="Unassembled WGS sequence"/>
</dbReference>